<evidence type="ECO:0000313" key="7">
    <source>
        <dbReference type="EMBL" id="KAG0496843.1"/>
    </source>
</evidence>
<dbReference type="GO" id="GO:0009055">
    <property type="term" value="F:electron transfer activity"/>
    <property type="evidence" value="ECO:0007669"/>
    <property type="project" value="InterPro"/>
</dbReference>
<accession>A0A835RU59</accession>
<organism evidence="7 8">
    <name type="scientific">Vanilla planifolia</name>
    <name type="common">Vanilla</name>
    <dbReference type="NCBI Taxonomy" id="51239"/>
    <lineage>
        <taxon>Eukaryota</taxon>
        <taxon>Viridiplantae</taxon>
        <taxon>Streptophyta</taxon>
        <taxon>Embryophyta</taxon>
        <taxon>Tracheophyta</taxon>
        <taxon>Spermatophyta</taxon>
        <taxon>Magnoliopsida</taxon>
        <taxon>Liliopsida</taxon>
        <taxon>Asparagales</taxon>
        <taxon>Orchidaceae</taxon>
        <taxon>Vanilloideae</taxon>
        <taxon>Vanilleae</taxon>
        <taxon>Vanilla</taxon>
    </lineage>
</organism>
<dbReference type="OrthoDB" id="586081at2759"/>
<evidence type="ECO:0000256" key="4">
    <source>
        <dbReference type="SAM" id="MobiDB-lite"/>
    </source>
</evidence>
<feature type="transmembrane region" description="Helical" evidence="5">
    <location>
        <begin position="51"/>
        <end position="69"/>
    </location>
</feature>
<dbReference type="GO" id="GO:0046872">
    <property type="term" value="F:metal ion binding"/>
    <property type="evidence" value="ECO:0007669"/>
    <property type="project" value="UniProtKB-KW"/>
</dbReference>
<keyword evidence="1" id="KW-0479">Metal-binding</keyword>
<dbReference type="InterPro" id="IPR028871">
    <property type="entry name" value="BlueCu_1_BS"/>
</dbReference>
<dbReference type="PANTHER" id="PTHR33021">
    <property type="entry name" value="BLUE COPPER PROTEIN"/>
    <property type="match status" value="1"/>
</dbReference>
<dbReference type="Gene3D" id="2.60.40.420">
    <property type="entry name" value="Cupredoxins - blue copper proteins"/>
    <property type="match status" value="1"/>
</dbReference>
<comment type="caution">
    <text evidence="7">The sequence shown here is derived from an EMBL/GenBank/DDBJ whole genome shotgun (WGS) entry which is preliminary data.</text>
</comment>
<gene>
    <name evidence="7" type="ORF">HPP92_001534</name>
</gene>
<dbReference type="PROSITE" id="PS51485">
    <property type="entry name" value="PHYTOCYANIN"/>
    <property type="match status" value="1"/>
</dbReference>
<feature type="compositionally biased region" description="Low complexity" evidence="4">
    <location>
        <begin position="196"/>
        <end position="213"/>
    </location>
</feature>
<dbReference type="Pfam" id="PF02298">
    <property type="entry name" value="Cu_bind_like"/>
    <property type="match status" value="1"/>
</dbReference>
<dbReference type="CDD" id="cd04216">
    <property type="entry name" value="Phytocyanin"/>
    <property type="match status" value="1"/>
</dbReference>
<keyword evidence="8" id="KW-1185">Reference proteome</keyword>
<dbReference type="PROSITE" id="PS00196">
    <property type="entry name" value="COPPER_BLUE"/>
    <property type="match status" value="1"/>
</dbReference>
<reference evidence="7 8" key="1">
    <citation type="journal article" date="2020" name="Nat. Food">
        <title>A phased Vanilla planifolia genome enables genetic improvement of flavour and production.</title>
        <authorList>
            <person name="Hasing T."/>
            <person name="Tang H."/>
            <person name="Brym M."/>
            <person name="Khazi F."/>
            <person name="Huang T."/>
            <person name="Chambers A.H."/>
        </authorList>
    </citation>
    <scope>NUCLEOTIDE SEQUENCE [LARGE SCALE GENOMIC DNA]</scope>
    <source>
        <tissue evidence="7">Leaf</tissue>
    </source>
</reference>
<evidence type="ECO:0000259" key="6">
    <source>
        <dbReference type="PROSITE" id="PS51485"/>
    </source>
</evidence>
<keyword evidence="5" id="KW-1133">Transmembrane helix</keyword>
<feature type="domain" description="Phytocyanin" evidence="6">
    <location>
        <begin position="69"/>
        <end position="167"/>
    </location>
</feature>
<dbReference type="InterPro" id="IPR039391">
    <property type="entry name" value="Phytocyanin-like"/>
</dbReference>
<name>A0A835RU59_VANPL</name>
<sequence>MMQLFRSNFVAAASISQADACNPSRWKSEEVREESLSLSKTRVMGGRRKEALVVFLLAAVAAVPPAFAMDYTVGDSQGWASGVDYDTWVSGKTFKVGDNLVFQYTALHSVDEVKKSDYDACTNSNAIQTSNDGNTKVPLTSAGSRYFICGTPGHCSSGMKLAVTVSAASSTSPSPTTPPGGSTPVTPAATPPSTPVPSAKSPPTSSTTPTTTTDTKNNGAAGRLGEGVALVVTAVLVLGLRLLG</sequence>
<evidence type="ECO:0000313" key="8">
    <source>
        <dbReference type="Proteomes" id="UP000636800"/>
    </source>
</evidence>
<dbReference type="PANTHER" id="PTHR33021:SF350">
    <property type="entry name" value="UCLACYANIN-2"/>
    <property type="match status" value="1"/>
</dbReference>
<dbReference type="InterPro" id="IPR008972">
    <property type="entry name" value="Cupredoxin"/>
</dbReference>
<evidence type="ECO:0000256" key="1">
    <source>
        <dbReference type="ARBA" id="ARBA00022723"/>
    </source>
</evidence>
<evidence type="ECO:0000256" key="2">
    <source>
        <dbReference type="ARBA" id="ARBA00023008"/>
    </source>
</evidence>
<protein>
    <recommendedName>
        <fullName evidence="6">Phytocyanin domain-containing protein</fullName>
    </recommendedName>
</protein>
<feature type="region of interest" description="Disordered" evidence="4">
    <location>
        <begin position="168"/>
        <end position="221"/>
    </location>
</feature>
<dbReference type="SUPFAM" id="SSF49503">
    <property type="entry name" value="Cupredoxins"/>
    <property type="match status" value="1"/>
</dbReference>
<evidence type="ECO:0000256" key="5">
    <source>
        <dbReference type="SAM" id="Phobius"/>
    </source>
</evidence>
<evidence type="ECO:0000256" key="3">
    <source>
        <dbReference type="ARBA" id="ARBA00023180"/>
    </source>
</evidence>
<proteinExistence type="predicted"/>
<keyword evidence="2" id="KW-0186">Copper</keyword>
<dbReference type="GO" id="GO:0005886">
    <property type="term" value="C:plasma membrane"/>
    <property type="evidence" value="ECO:0007669"/>
    <property type="project" value="TreeGrafter"/>
</dbReference>
<dbReference type="EMBL" id="JADCNL010000001">
    <property type="protein sequence ID" value="KAG0496843.1"/>
    <property type="molecule type" value="Genomic_DNA"/>
</dbReference>
<dbReference type="Proteomes" id="UP000636800">
    <property type="component" value="Chromosome 1"/>
</dbReference>
<dbReference type="FunFam" id="2.60.40.420:FF:000003">
    <property type="entry name" value="Blue copper"/>
    <property type="match status" value="1"/>
</dbReference>
<keyword evidence="3" id="KW-0325">Glycoprotein</keyword>
<keyword evidence="5" id="KW-0812">Transmembrane</keyword>
<dbReference type="InterPro" id="IPR003245">
    <property type="entry name" value="Phytocyanin_dom"/>
</dbReference>
<dbReference type="AlphaFoldDB" id="A0A835RU59"/>
<feature type="compositionally biased region" description="Low complexity" evidence="4">
    <location>
        <begin position="168"/>
        <end position="188"/>
    </location>
</feature>
<keyword evidence="5" id="KW-0472">Membrane</keyword>